<proteinExistence type="predicted"/>
<name>A0AA36JQ55_9DINO</name>
<dbReference type="Pfam" id="PF10294">
    <property type="entry name" value="Methyltransf_16"/>
    <property type="match status" value="1"/>
</dbReference>
<dbReference type="Proteomes" id="UP001178507">
    <property type="component" value="Unassembled WGS sequence"/>
</dbReference>
<protein>
    <submittedName>
        <fullName evidence="1">Uncharacterized protein</fullName>
    </submittedName>
</protein>
<dbReference type="SUPFAM" id="SSF53335">
    <property type="entry name" value="S-adenosyl-L-methionine-dependent methyltransferases"/>
    <property type="match status" value="1"/>
</dbReference>
<gene>
    <name evidence="1" type="ORF">EVOR1521_LOCUS30328</name>
</gene>
<organism evidence="1 2">
    <name type="scientific">Effrenium voratum</name>
    <dbReference type="NCBI Taxonomy" id="2562239"/>
    <lineage>
        <taxon>Eukaryota</taxon>
        <taxon>Sar</taxon>
        <taxon>Alveolata</taxon>
        <taxon>Dinophyceae</taxon>
        <taxon>Suessiales</taxon>
        <taxon>Symbiodiniaceae</taxon>
        <taxon>Effrenium</taxon>
    </lineage>
</organism>
<comment type="caution">
    <text evidence="1">The sequence shown here is derived from an EMBL/GenBank/DDBJ whole genome shotgun (WGS) entry which is preliminary data.</text>
</comment>
<accession>A0AA36JQ55</accession>
<keyword evidence="2" id="KW-1185">Reference proteome</keyword>
<evidence type="ECO:0000313" key="1">
    <source>
        <dbReference type="EMBL" id="CAJ1409156.1"/>
    </source>
</evidence>
<evidence type="ECO:0000313" key="2">
    <source>
        <dbReference type="Proteomes" id="UP001178507"/>
    </source>
</evidence>
<dbReference type="InterPro" id="IPR029063">
    <property type="entry name" value="SAM-dependent_MTases_sf"/>
</dbReference>
<dbReference type="EMBL" id="CAUJNA010003755">
    <property type="protein sequence ID" value="CAJ1409156.1"/>
    <property type="molecule type" value="Genomic_DNA"/>
</dbReference>
<dbReference type="Gene3D" id="3.40.50.150">
    <property type="entry name" value="Vaccinia Virus protein VP39"/>
    <property type="match status" value="1"/>
</dbReference>
<dbReference type="InterPro" id="IPR019410">
    <property type="entry name" value="Methyltransf_16"/>
</dbReference>
<sequence length="314" mass="34896">MGASCSGQVFLPGTGISFEIDGRPFLAMVTAICHEEQHPSFGTAHRIRYIYGQCGREWIWLEGAAKTLTFRHSKNRIPFQLHKLGLWCRDVVIQSICWTTSILESFRSSRKMCDYLEAEWPALGLPPAAQVLELGAGNGWLGMTLARNLLAISGKSRILVTERAGYSFQFLKENLDYNEARGVPLDHLQEEVLDWANCQDFDASSFDLLLGTDLAPDPLAAHLLVASLRCFLAQNPRLLVLLAYQPNSGSIAANEAFFQGLHEHGLDYSIVAKEKEGNGSRQPGVAILQIVCQQQDQFLLPWSDALSIEEVFTV</sequence>
<reference evidence="1" key="1">
    <citation type="submission" date="2023-08" db="EMBL/GenBank/DDBJ databases">
        <authorList>
            <person name="Chen Y."/>
            <person name="Shah S."/>
            <person name="Dougan E. K."/>
            <person name="Thang M."/>
            <person name="Chan C."/>
        </authorList>
    </citation>
    <scope>NUCLEOTIDE SEQUENCE</scope>
</reference>
<dbReference type="AlphaFoldDB" id="A0AA36JQ55"/>